<keyword evidence="2" id="KW-1185">Reference proteome</keyword>
<evidence type="ECO:0000313" key="2">
    <source>
        <dbReference type="Proteomes" id="UP000186890"/>
    </source>
</evidence>
<comment type="caution">
    <text evidence="1">The sequence shown here is derived from an EMBL/GenBank/DDBJ whole genome shotgun (WGS) entry which is preliminary data.</text>
</comment>
<dbReference type="Proteomes" id="UP000186890">
    <property type="component" value="Unassembled WGS sequence"/>
</dbReference>
<dbReference type="EMBL" id="MSJM01000001">
    <property type="protein sequence ID" value="OLF48732.1"/>
    <property type="molecule type" value="Genomic_DNA"/>
</dbReference>
<dbReference type="OrthoDB" id="6058590at2"/>
<name>A0A1Q8EAB7_9STRE</name>
<dbReference type="AlphaFoldDB" id="A0A1Q8EAB7"/>
<evidence type="ECO:0000313" key="1">
    <source>
        <dbReference type="EMBL" id="OLF48732.1"/>
    </source>
</evidence>
<protein>
    <recommendedName>
        <fullName evidence="3">SMI1/KNR4 family protein</fullName>
    </recommendedName>
</protein>
<gene>
    <name evidence="1" type="ORF">BU202_00105</name>
</gene>
<organism evidence="1 2">
    <name type="scientific">Streptococcus cuniculi</name>
    <dbReference type="NCBI Taxonomy" id="1432788"/>
    <lineage>
        <taxon>Bacteria</taxon>
        <taxon>Bacillati</taxon>
        <taxon>Bacillota</taxon>
        <taxon>Bacilli</taxon>
        <taxon>Lactobacillales</taxon>
        <taxon>Streptococcaceae</taxon>
        <taxon>Streptococcus</taxon>
    </lineage>
</organism>
<dbReference type="RefSeq" id="WP_075103782.1">
    <property type="nucleotide sequence ID" value="NZ_MSJM01000001.1"/>
</dbReference>
<proteinExistence type="predicted"/>
<sequence>MSIITFEHSFFTYPQQIKSLISEGLVDFGAWYLMNDEQTSRRFEGLQTRYPDRRLYPFAKRDDNDDIACFDGSDNTTVHVIHDFANSGWEQKEIFPNIDAWLEYAEECNLQNESS</sequence>
<evidence type="ECO:0008006" key="3">
    <source>
        <dbReference type="Google" id="ProtNLM"/>
    </source>
</evidence>
<accession>A0A1Q8EAB7</accession>
<reference evidence="2" key="1">
    <citation type="submission" date="2016-12" db="EMBL/GenBank/DDBJ databases">
        <authorList>
            <person name="Gulvik C.A."/>
        </authorList>
    </citation>
    <scope>NUCLEOTIDE SEQUENCE [LARGE SCALE GENOMIC DNA]</scope>
    <source>
        <strain evidence="2">NED12-00049-6B</strain>
    </source>
</reference>